<dbReference type="EMBL" id="JBJQOH010000006">
    <property type="protein sequence ID" value="KAL3683558.1"/>
    <property type="molecule type" value="Genomic_DNA"/>
</dbReference>
<protein>
    <submittedName>
        <fullName evidence="1">Uncharacterized protein</fullName>
    </submittedName>
</protein>
<sequence length="138" mass="15509">MDGGPKTSLAAWDRVSLPLDLRGAGLWNARAFQRALFVRLVFNSYRTEDIGQICFGIFFQLQIKAQVRLDFSDVLASSLISLQGGDRLDAISELRSWSFTAGSWEFDLREWLVRAPLSGKLTSLPFPVKALHKVFSET</sequence>
<proteinExistence type="predicted"/>
<evidence type="ECO:0000313" key="2">
    <source>
        <dbReference type="Proteomes" id="UP001633002"/>
    </source>
</evidence>
<accession>A0ABD3GX78</accession>
<name>A0ABD3GX78_9MARC</name>
<reference evidence="1 2" key="1">
    <citation type="submission" date="2024-09" db="EMBL/GenBank/DDBJ databases">
        <title>Chromosome-scale assembly of Riccia sorocarpa.</title>
        <authorList>
            <person name="Paukszto L."/>
        </authorList>
    </citation>
    <scope>NUCLEOTIDE SEQUENCE [LARGE SCALE GENOMIC DNA]</scope>
    <source>
        <strain evidence="1">LP-2024</strain>
        <tissue evidence="1">Aerial parts of the thallus</tissue>
    </source>
</reference>
<dbReference type="AlphaFoldDB" id="A0ABD3GX78"/>
<evidence type="ECO:0000313" key="1">
    <source>
        <dbReference type="EMBL" id="KAL3683558.1"/>
    </source>
</evidence>
<organism evidence="1 2">
    <name type="scientific">Riccia sorocarpa</name>
    <dbReference type="NCBI Taxonomy" id="122646"/>
    <lineage>
        <taxon>Eukaryota</taxon>
        <taxon>Viridiplantae</taxon>
        <taxon>Streptophyta</taxon>
        <taxon>Embryophyta</taxon>
        <taxon>Marchantiophyta</taxon>
        <taxon>Marchantiopsida</taxon>
        <taxon>Marchantiidae</taxon>
        <taxon>Marchantiales</taxon>
        <taxon>Ricciaceae</taxon>
        <taxon>Riccia</taxon>
    </lineage>
</organism>
<gene>
    <name evidence="1" type="ORF">R1sor_001580</name>
</gene>
<keyword evidence="2" id="KW-1185">Reference proteome</keyword>
<comment type="caution">
    <text evidence="1">The sequence shown here is derived from an EMBL/GenBank/DDBJ whole genome shotgun (WGS) entry which is preliminary data.</text>
</comment>
<dbReference type="Proteomes" id="UP001633002">
    <property type="component" value="Unassembled WGS sequence"/>
</dbReference>